<proteinExistence type="predicted"/>
<keyword evidence="5" id="KW-0411">Iron-sulfur</keyword>
<dbReference type="Pfam" id="PF02754">
    <property type="entry name" value="CCG"/>
    <property type="match status" value="2"/>
</dbReference>
<dbReference type="InterPro" id="IPR051460">
    <property type="entry name" value="HdrC_iron-sulfur_subunit"/>
</dbReference>
<dbReference type="PANTHER" id="PTHR43255:SF1">
    <property type="entry name" value="IRON-SULFUR-BINDING OXIDOREDUCTASE FADF-RELATED"/>
    <property type="match status" value="1"/>
</dbReference>
<dbReference type="InterPro" id="IPR004017">
    <property type="entry name" value="Cys_rich_dom"/>
</dbReference>
<dbReference type="InterPro" id="IPR036188">
    <property type="entry name" value="FAD/NAD-bd_sf"/>
</dbReference>
<name>A0A7T5VCF6_9BACT</name>
<keyword evidence="2" id="KW-0479">Metal-binding</keyword>
<evidence type="ECO:0000313" key="8">
    <source>
        <dbReference type="EMBL" id="QQG65231.1"/>
    </source>
</evidence>
<dbReference type="PANTHER" id="PTHR43255">
    <property type="entry name" value="IRON-SULFUR-BINDING OXIDOREDUCTASE FADF-RELATED-RELATED"/>
    <property type="match status" value="1"/>
</dbReference>
<dbReference type="GO" id="GO:0005886">
    <property type="term" value="C:plasma membrane"/>
    <property type="evidence" value="ECO:0007669"/>
    <property type="project" value="TreeGrafter"/>
</dbReference>
<dbReference type="GO" id="GO:0051539">
    <property type="term" value="F:4 iron, 4 sulfur cluster binding"/>
    <property type="evidence" value="ECO:0007669"/>
    <property type="project" value="UniProtKB-KW"/>
</dbReference>
<dbReference type="InterPro" id="IPR009051">
    <property type="entry name" value="Helical_ferredxn"/>
</dbReference>
<keyword evidence="9" id="KW-1185">Reference proteome</keyword>
<feature type="domain" description="Cysteine-rich" evidence="6">
    <location>
        <begin position="541"/>
        <end position="606"/>
    </location>
</feature>
<dbReference type="InterPro" id="IPR028261">
    <property type="entry name" value="DPD_II"/>
</dbReference>
<evidence type="ECO:0000256" key="4">
    <source>
        <dbReference type="ARBA" id="ARBA00023004"/>
    </source>
</evidence>
<dbReference type="Pfam" id="PF14691">
    <property type="entry name" value="Fer4_20"/>
    <property type="match status" value="1"/>
</dbReference>
<evidence type="ECO:0000259" key="6">
    <source>
        <dbReference type="Pfam" id="PF02754"/>
    </source>
</evidence>
<evidence type="ECO:0000256" key="2">
    <source>
        <dbReference type="ARBA" id="ARBA00022723"/>
    </source>
</evidence>
<evidence type="ECO:0000256" key="1">
    <source>
        <dbReference type="ARBA" id="ARBA00022485"/>
    </source>
</evidence>
<keyword evidence="4" id="KW-0408">Iron</keyword>
<dbReference type="NCBIfam" id="NF045663">
    <property type="entry name" value="diclust_near_Sec"/>
    <property type="match status" value="1"/>
</dbReference>
<gene>
    <name evidence="8" type="ORF">HP555_04805</name>
</gene>
<keyword evidence="1" id="KW-0004">4Fe-4S</keyword>
<dbReference type="Pfam" id="PF13534">
    <property type="entry name" value="Fer4_17"/>
    <property type="match status" value="1"/>
</dbReference>
<reference evidence="8 9" key="1">
    <citation type="submission" date="2020-05" db="EMBL/GenBank/DDBJ databases">
        <title>Complete genome of Desulfobulbus oligotrophicus.</title>
        <authorList>
            <person name="Podar M."/>
        </authorList>
    </citation>
    <scope>NUCLEOTIDE SEQUENCE [LARGE SCALE GENOMIC DNA]</scope>
    <source>
        <strain evidence="8 9">Prop6</strain>
    </source>
</reference>
<evidence type="ECO:0000256" key="5">
    <source>
        <dbReference type="ARBA" id="ARBA00023014"/>
    </source>
</evidence>
<keyword evidence="3" id="KW-0560">Oxidoreductase</keyword>
<dbReference type="GO" id="GO:0046872">
    <property type="term" value="F:metal ion binding"/>
    <property type="evidence" value="ECO:0007669"/>
    <property type="project" value="UniProtKB-KW"/>
</dbReference>
<dbReference type="Gene3D" id="3.50.50.60">
    <property type="entry name" value="FAD/NAD(P)-binding domain"/>
    <property type="match status" value="1"/>
</dbReference>
<evidence type="ECO:0000313" key="9">
    <source>
        <dbReference type="Proteomes" id="UP000596092"/>
    </source>
</evidence>
<dbReference type="EMBL" id="CP054140">
    <property type="protein sequence ID" value="QQG65231.1"/>
    <property type="molecule type" value="Genomic_DNA"/>
</dbReference>
<feature type="domain" description="Dihydroprymidine dehydrogenase" evidence="7">
    <location>
        <begin position="10"/>
        <end position="93"/>
    </location>
</feature>
<protein>
    <submittedName>
        <fullName evidence="8">4Fe-4S dicluster domain-containing protein</fullName>
    </submittedName>
</protein>
<dbReference type="SUPFAM" id="SSF46548">
    <property type="entry name" value="alpha-helical ferredoxin"/>
    <property type="match status" value="2"/>
</dbReference>
<dbReference type="SUPFAM" id="SSF51905">
    <property type="entry name" value="FAD/NAD(P)-binding domain"/>
    <property type="match status" value="1"/>
</dbReference>
<dbReference type="KEGG" id="dog:HP555_04805"/>
<feature type="domain" description="Cysteine-rich" evidence="6">
    <location>
        <begin position="426"/>
        <end position="507"/>
    </location>
</feature>
<evidence type="ECO:0000259" key="7">
    <source>
        <dbReference type="Pfam" id="PF14691"/>
    </source>
</evidence>
<dbReference type="Pfam" id="PF13450">
    <property type="entry name" value="NAD_binding_8"/>
    <property type="match status" value="1"/>
</dbReference>
<evidence type="ECO:0000256" key="3">
    <source>
        <dbReference type="ARBA" id="ARBA00023002"/>
    </source>
</evidence>
<organism evidence="8 9">
    <name type="scientific">Desulfobulbus oligotrophicus</name>
    <dbReference type="NCBI Taxonomy" id="1909699"/>
    <lineage>
        <taxon>Bacteria</taxon>
        <taxon>Pseudomonadati</taxon>
        <taxon>Thermodesulfobacteriota</taxon>
        <taxon>Desulfobulbia</taxon>
        <taxon>Desulfobulbales</taxon>
        <taxon>Desulfobulbaceae</taxon>
        <taxon>Desulfobulbus</taxon>
    </lineage>
</organism>
<sequence length="768" mass="84634">MDQSQLRALEARCIQEEMPFCTASCPIHVDARGLMALLTRGELREARKILDRTMPFPEILGRICDQPCHPFCKRGEIGDPLWIGPLERYCVSVTDTVLKPPKLPVKGGAVAVLGAGFSGMTAALDLSRKGRPATLITARTRLGGSLPDRAGSLLPPEVFDQAEATLKRYGAEIVTGASLDRQTVAALLDKYDVLYFDWDDFTIDHLPFIPGTPDPISLALERDGCFGGGGVEDGKPFSIMHQAENGRRAALSMERYLQGVSLTAEREKEGACPTRMYTVTEGIPPASEIVPDNPIAGYTAEEAQREAARCIYCECLECVKKCAYLQEYKEYPKTLVRKIYNNLSIVQGNRSANKLTNSCSLCWQCTVICPYDFPVASACHAARQEMVASGHMPPSAHSFALEEMHYTLGENCALIRHQPGTTASRYLFFPGCQLTGTYPDTVERTYIFLTQHLEEGVGLFLSCCGAPADWAGQSALFTDVLADLTAQIRQMGNPTLIVACSSCLAAFGKYAPELTVVSLWEMLDELPLPEVLFDLPESPLTVHDPCTARYQEGVRASVRSICGKIGLPVAETTIGAELADCCGYGGLLQFANQPLGEKVATLKVSRSTTETGLVYCAMCRENLVGTETHIAHLLDYLFADPEKNPLVRAKVGLSGRHEHRSRLKSRLQSTLWQDPIGSPAPHRAIRLEADDETWALLNERLILMEDIQKVIHHAETTGRYLHNPANGRRLAAFKPAVVTYWAEYEPISDGYFLHRGYSHRMQLPEDRA</sequence>
<accession>A0A7T5VCF6</accession>
<dbReference type="GO" id="GO:0016491">
    <property type="term" value="F:oxidoreductase activity"/>
    <property type="evidence" value="ECO:0007669"/>
    <property type="project" value="UniProtKB-KW"/>
</dbReference>
<dbReference type="Gene3D" id="1.10.1060.10">
    <property type="entry name" value="Alpha-helical ferredoxin"/>
    <property type="match status" value="2"/>
</dbReference>
<dbReference type="RefSeq" id="WP_199264052.1">
    <property type="nucleotide sequence ID" value="NZ_CP054140.1"/>
</dbReference>
<dbReference type="Proteomes" id="UP000596092">
    <property type="component" value="Chromosome"/>
</dbReference>
<dbReference type="AlphaFoldDB" id="A0A7T5VCF6"/>